<dbReference type="Pfam" id="PF02653">
    <property type="entry name" value="BPD_transp_2"/>
    <property type="match status" value="1"/>
</dbReference>
<evidence type="ECO:0000256" key="4">
    <source>
        <dbReference type="ARBA" id="ARBA00022989"/>
    </source>
</evidence>
<dbReference type="EMBL" id="QSAJ01000030">
    <property type="protein sequence ID" value="RGW51465.1"/>
    <property type="molecule type" value="Genomic_DNA"/>
</dbReference>
<feature type="transmembrane region" description="Helical" evidence="6">
    <location>
        <begin position="200"/>
        <end position="218"/>
    </location>
</feature>
<protein>
    <submittedName>
        <fullName evidence="8">ABC transporter permease</fullName>
    </submittedName>
</protein>
<keyword evidence="4 6" id="KW-1133">Transmembrane helix</keyword>
<dbReference type="InterPro" id="IPR001851">
    <property type="entry name" value="ABC_transp_permease"/>
</dbReference>
<evidence type="ECO:0000256" key="6">
    <source>
        <dbReference type="SAM" id="Phobius"/>
    </source>
</evidence>
<sequence length="366" mass="40433">MSTKWKEKWKDIRMIFIQYVIALILTLALGALLIYRLGEQPLTAVYYIWDGAFGSLTKFGSTLRWMTPCLFTGIAVAFAFKSGIMNCGIQGQVYMGAITAATIGYAVPMPAGIHAFVCIASAGIVGMLWALIPAIMRLYFRIDEVITSLMFCFIATYITSYIVIWKIIGGKADSTASQANASPQIMDTARIPKLIKGTELNCGMLLGLAIVFIIFLIYKYTKVGYELKQIGQNIEFCKAGGINTTKLFLGVFLISGLISGLCGGIEVSGSYGRFNTNFSSNIGWDGIMIARVAGNNPLGVIAVSFVWGALKAGAMNMERLTTLNRLTVNIIQMFFVLLISVDFKALWKKFETYRQRRKIKKMEETV</sequence>
<dbReference type="Proteomes" id="UP000261324">
    <property type="component" value="Unassembled WGS sequence"/>
</dbReference>
<evidence type="ECO:0000313" key="10">
    <source>
        <dbReference type="Proteomes" id="UP000266376"/>
    </source>
</evidence>
<feature type="transmembrane region" description="Helical" evidence="6">
    <location>
        <begin position="12"/>
        <end position="35"/>
    </location>
</feature>
<dbReference type="GO" id="GO:0022857">
    <property type="term" value="F:transmembrane transporter activity"/>
    <property type="evidence" value="ECO:0007669"/>
    <property type="project" value="InterPro"/>
</dbReference>
<dbReference type="AlphaFoldDB" id="A0A395XJU4"/>
<proteinExistence type="predicted"/>
<accession>A0A395XJU4</accession>
<reference evidence="9 10" key="1">
    <citation type="submission" date="2018-08" db="EMBL/GenBank/DDBJ databases">
        <title>A genome reference for cultivated species of the human gut microbiota.</title>
        <authorList>
            <person name="Zou Y."/>
            <person name="Xue W."/>
            <person name="Luo G."/>
        </authorList>
    </citation>
    <scope>NUCLEOTIDE SEQUENCE [LARGE SCALE GENOMIC DNA]</scope>
    <source>
        <strain evidence="8 10">AF12-11</strain>
        <strain evidence="7 9">TF09-3</strain>
    </source>
</reference>
<dbReference type="RefSeq" id="WP_117659567.1">
    <property type="nucleotide sequence ID" value="NZ_QSRA01000007.1"/>
</dbReference>
<organism evidence="8 10">
    <name type="scientific">Dorea formicigenerans</name>
    <dbReference type="NCBI Taxonomy" id="39486"/>
    <lineage>
        <taxon>Bacteria</taxon>
        <taxon>Bacillati</taxon>
        <taxon>Bacillota</taxon>
        <taxon>Clostridia</taxon>
        <taxon>Lachnospirales</taxon>
        <taxon>Lachnospiraceae</taxon>
        <taxon>Dorea</taxon>
    </lineage>
</organism>
<comment type="subcellular location">
    <subcellularLocation>
        <location evidence="1">Cell membrane</location>
        <topology evidence="1">Multi-pass membrane protein</topology>
    </subcellularLocation>
</comment>
<evidence type="ECO:0000256" key="1">
    <source>
        <dbReference type="ARBA" id="ARBA00004651"/>
    </source>
</evidence>
<evidence type="ECO:0000313" key="9">
    <source>
        <dbReference type="Proteomes" id="UP000261324"/>
    </source>
</evidence>
<name>A0A395XJU4_9FIRM</name>
<feature type="transmembrane region" description="Helical" evidence="6">
    <location>
        <begin position="145"/>
        <end position="164"/>
    </location>
</feature>
<dbReference type="GO" id="GO:0005886">
    <property type="term" value="C:plasma membrane"/>
    <property type="evidence" value="ECO:0007669"/>
    <property type="project" value="UniProtKB-SubCell"/>
</dbReference>
<evidence type="ECO:0000256" key="3">
    <source>
        <dbReference type="ARBA" id="ARBA00022692"/>
    </source>
</evidence>
<feature type="transmembrane region" description="Helical" evidence="6">
    <location>
        <begin position="63"/>
        <end position="80"/>
    </location>
</feature>
<comment type="caution">
    <text evidence="8">The sequence shown here is derived from an EMBL/GenBank/DDBJ whole genome shotgun (WGS) entry which is preliminary data.</text>
</comment>
<keyword evidence="3 6" id="KW-0812">Transmembrane</keyword>
<dbReference type="PANTHER" id="PTHR47089">
    <property type="entry name" value="ABC TRANSPORTER, PERMEASE PROTEIN"/>
    <property type="match status" value="1"/>
</dbReference>
<dbReference type="EMBL" id="QSRA01000007">
    <property type="protein sequence ID" value="RGK84377.1"/>
    <property type="molecule type" value="Genomic_DNA"/>
</dbReference>
<evidence type="ECO:0000313" key="8">
    <source>
        <dbReference type="EMBL" id="RGW51465.1"/>
    </source>
</evidence>
<evidence type="ECO:0000256" key="5">
    <source>
        <dbReference type="ARBA" id="ARBA00023136"/>
    </source>
</evidence>
<evidence type="ECO:0000256" key="2">
    <source>
        <dbReference type="ARBA" id="ARBA00022475"/>
    </source>
</evidence>
<gene>
    <name evidence="8" type="ORF">DWV67_11665</name>
    <name evidence="7" type="ORF">DXC93_06855</name>
</gene>
<evidence type="ECO:0000313" key="7">
    <source>
        <dbReference type="EMBL" id="RGK84377.1"/>
    </source>
</evidence>
<feature type="transmembrane region" description="Helical" evidence="6">
    <location>
        <begin position="247"/>
        <end position="267"/>
    </location>
</feature>
<keyword evidence="2" id="KW-1003">Cell membrane</keyword>
<feature type="transmembrane region" description="Helical" evidence="6">
    <location>
        <begin position="288"/>
        <end position="310"/>
    </location>
</feature>
<dbReference type="PANTHER" id="PTHR47089:SF1">
    <property type="entry name" value="GUANOSINE ABC TRANSPORTER PERMEASE PROTEIN NUPP"/>
    <property type="match status" value="1"/>
</dbReference>
<feature type="transmembrane region" description="Helical" evidence="6">
    <location>
        <begin position="115"/>
        <end position="139"/>
    </location>
</feature>
<keyword evidence="5 6" id="KW-0472">Membrane</keyword>
<feature type="transmembrane region" description="Helical" evidence="6">
    <location>
        <begin position="330"/>
        <end position="347"/>
    </location>
</feature>
<dbReference type="CDD" id="cd06580">
    <property type="entry name" value="TM_PBP1_transp_TpRbsC_like"/>
    <property type="match status" value="1"/>
</dbReference>
<dbReference type="Proteomes" id="UP000266376">
    <property type="component" value="Unassembled WGS sequence"/>
</dbReference>